<dbReference type="AlphaFoldDB" id="A0AAW0WSV3"/>
<dbReference type="EMBL" id="JARKIK010000048">
    <property type="protein sequence ID" value="KAK8735330.1"/>
    <property type="molecule type" value="Genomic_DNA"/>
</dbReference>
<evidence type="ECO:0000313" key="2">
    <source>
        <dbReference type="EMBL" id="KAK8735330.1"/>
    </source>
</evidence>
<comment type="caution">
    <text evidence="2">The sequence shown here is derived from an EMBL/GenBank/DDBJ whole genome shotgun (WGS) entry which is preliminary data.</text>
</comment>
<feature type="region of interest" description="Disordered" evidence="1">
    <location>
        <begin position="87"/>
        <end position="109"/>
    </location>
</feature>
<proteinExistence type="predicted"/>
<keyword evidence="3" id="KW-1185">Reference proteome</keyword>
<organism evidence="2 3">
    <name type="scientific">Cherax quadricarinatus</name>
    <name type="common">Australian red claw crayfish</name>
    <dbReference type="NCBI Taxonomy" id="27406"/>
    <lineage>
        <taxon>Eukaryota</taxon>
        <taxon>Metazoa</taxon>
        <taxon>Ecdysozoa</taxon>
        <taxon>Arthropoda</taxon>
        <taxon>Crustacea</taxon>
        <taxon>Multicrustacea</taxon>
        <taxon>Malacostraca</taxon>
        <taxon>Eumalacostraca</taxon>
        <taxon>Eucarida</taxon>
        <taxon>Decapoda</taxon>
        <taxon>Pleocyemata</taxon>
        <taxon>Astacidea</taxon>
        <taxon>Parastacoidea</taxon>
        <taxon>Parastacidae</taxon>
        <taxon>Cherax</taxon>
    </lineage>
</organism>
<feature type="non-terminal residue" evidence="2">
    <location>
        <position position="1"/>
    </location>
</feature>
<reference evidence="2 3" key="1">
    <citation type="journal article" date="2024" name="BMC Genomics">
        <title>Genome assembly of redclaw crayfish (Cherax quadricarinatus) provides insights into its immune adaptation and hypoxia tolerance.</title>
        <authorList>
            <person name="Liu Z."/>
            <person name="Zheng J."/>
            <person name="Li H."/>
            <person name="Fang K."/>
            <person name="Wang S."/>
            <person name="He J."/>
            <person name="Zhou D."/>
            <person name="Weng S."/>
            <person name="Chi M."/>
            <person name="Gu Z."/>
            <person name="He J."/>
            <person name="Li F."/>
            <person name="Wang M."/>
        </authorList>
    </citation>
    <scope>NUCLEOTIDE SEQUENCE [LARGE SCALE GENOMIC DNA]</scope>
    <source>
        <strain evidence="2">ZL_2023a</strain>
    </source>
</reference>
<accession>A0AAW0WSV3</accession>
<feature type="compositionally biased region" description="Basic residues" evidence="1">
    <location>
        <begin position="40"/>
        <end position="49"/>
    </location>
</feature>
<evidence type="ECO:0000256" key="1">
    <source>
        <dbReference type="SAM" id="MobiDB-lite"/>
    </source>
</evidence>
<dbReference type="Proteomes" id="UP001445076">
    <property type="component" value="Unassembled WGS sequence"/>
</dbReference>
<name>A0AAW0WSV3_CHEQU</name>
<sequence length="124" mass="13739">GREGRGGSDRGGAGVVPPGVWDHGWARGGGRAPDHDTRQSRRSGRTRRIQHLSLRTPRRTNLKVLAHSPCLPKENPRNIISPSLTAKVGSQDHEVGNQDHEVGSRITPNQRSFTHFRHRSGFMD</sequence>
<feature type="region of interest" description="Disordered" evidence="1">
    <location>
        <begin position="1"/>
        <end position="49"/>
    </location>
</feature>
<protein>
    <submittedName>
        <fullName evidence="2">Uncharacterized protein</fullName>
    </submittedName>
</protein>
<evidence type="ECO:0000313" key="3">
    <source>
        <dbReference type="Proteomes" id="UP001445076"/>
    </source>
</evidence>
<feature type="compositionally biased region" description="Basic and acidic residues" evidence="1">
    <location>
        <begin position="90"/>
        <end position="103"/>
    </location>
</feature>
<gene>
    <name evidence="2" type="ORF">OTU49_005621</name>
</gene>